<dbReference type="FunFam" id="4.10.410.10:FF:000013">
    <property type="entry name" value="Tissue factor pathway inhibitor"/>
    <property type="match status" value="1"/>
</dbReference>
<evidence type="ECO:0000256" key="5">
    <source>
        <dbReference type="ARBA" id="ARBA00022729"/>
    </source>
</evidence>
<keyword evidence="8 13" id="KW-0094">Blood coagulation</keyword>
<keyword evidence="10" id="KW-0325">Glycoprotein</keyword>
<gene>
    <name evidence="15" type="primary">TFPI</name>
</gene>
<keyword evidence="4 13" id="KW-0356">Hemostasis</keyword>
<evidence type="ECO:0000256" key="8">
    <source>
        <dbReference type="ARBA" id="ARBA00023084"/>
    </source>
</evidence>
<dbReference type="PIRSF" id="PIRSF001620">
    <property type="entry name" value="TFPI"/>
    <property type="match status" value="1"/>
</dbReference>
<dbReference type="GeneTree" id="ENSGT00940000160767"/>
<dbReference type="SUPFAM" id="SSF57362">
    <property type="entry name" value="BPTI-like"/>
    <property type="match status" value="3"/>
</dbReference>
<evidence type="ECO:0000256" key="10">
    <source>
        <dbReference type="ARBA" id="ARBA00023180"/>
    </source>
</evidence>
<evidence type="ECO:0000256" key="13">
    <source>
        <dbReference type="PIRNR" id="PIRNR001620"/>
    </source>
</evidence>
<protein>
    <recommendedName>
        <fullName evidence="12 13">Tissue factor pathway inhibitor</fullName>
    </recommendedName>
</protein>
<evidence type="ECO:0000256" key="3">
    <source>
        <dbReference type="ARBA" id="ARBA00022690"/>
    </source>
</evidence>
<proteinExistence type="predicted"/>
<dbReference type="GO" id="GO:0030195">
    <property type="term" value="P:negative regulation of blood coagulation"/>
    <property type="evidence" value="ECO:0007669"/>
    <property type="project" value="Ensembl"/>
</dbReference>
<organism evidence="15 16">
    <name type="scientific">Sphenodon punctatus</name>
    <name type="common">Tuatara</name>
    <name type="synonym">Hatteria punctata</name>
    <dbReference type="NCBI Taxonomy" id="8508"/>
    <lineage>
        <taxon>Eukaryota</taxon>
        <taxon>Metazoa</taxon>
        <taxon>Chordata</taxon>
        <taxon>Craniata</taxon>
        <taxon>Vertebrata</taxon>
        <taxon>Euteleostomi</taxon>
        <taxon>Lepidosauria</taxon>
        <taxon>Sphenodontia</taxon>
        <taxon>Sphenodontidae</taxon>
        <taxon>Sphenodon</taxon>
    </lineage>
</organism>
<evidence type="ECO:0000256" key="12">
    <source>
        <dbReference type="ARBA" id="ARBA00073658"/>
    </source>
</evidence>
<evidence type="ECO:0000256" key="2">
    <source>
        <dbReference type="ARBA" id="ARBA00022525"/>
    </source>
</evidence>
<feature type="signal peptide" evidence="13">
    <location>
        <begin position="1"/>
        <end position="35"/>
    </location>
</feature>
<dbReference type="PANTHER" id="PTHR10083:SF328">
    <property type="entry name" value="TISSUE FACTOR PATHWAY INHIBITOR"/>
    <property type="match status" value="1"/>
</dbReference>
<dbReference type="SMART" id="SM00131">
    <property type="entry name" value="KU"/>
    <property type="match status" value="3"/>
</dbReference>
<dbReference type="GO" id="GO:0005615">
    <property type="term" value="C:extracellular space"/>
    <property type="evidence" value="ECO:0007669"/>
    <property type="project" value="Ensembl"/>
</dbReference>
<keyword evidence="5 13" id="KW-0732">Signal</keyword>
<evidence type="ECO:0000313" key="16">
    <source>
        <dbReference type="Proteomes" id="UP000694392"/>
    </source>
</evidence>
<dbReference type="GO" id="GO:0004867">
    <property type="term" value="F:serine-type endopeptidase inhibitor activity"/>
    <property type="evidence" value="ECO:0007669"/>
    <property type="project" value="UniProtKB-UniRule"/>
</dbReference>
<dbReference type="PANTHER" id="PTHR10083">
    <property type="entry name" value="KUNITZ-TYPE PROTEASE INHIBITOR-RELATED"/>
    <property type="match status" value="1"/>
</dbReference>
<evidence type="ECO:0000256" key="1">
    <source>
        <dbReference type="ARBA" id="ARBA00004613"/>
    </source>
</evidence>
<dbReference type="InterPro" id="IPR050098">
    <property type="entry name" value="TFPI/VKTCI-like"/>
</dbReference>
<keyword evidence="6" id="KW-0677">Repeat</keyword>
<evidence type="ECO:0000259" key="14">
    <source>
        <dbReference type="PROSITE" id="PS50279"/>
    </source>
</evidence>
<sequence>MHRNLVGKMNEMDKHCVFATALFLLFSCVPQHVTAGSEDGEEDQYGPVPALPPLKLGHSFCALKADGGACKARYSRYYFNIQTQQCEVFEYGGCEGNENNFLTVEECQEKCVVIESPVKKRRGRFKKEKPNFCFLEQEPGICRGLISRYFYNHESQQCEKFKYGGCLGNQNNFQSLEECHNTCENISNSLQVEQDEFLQMMNNSSPAVKQDLPQVPSFCMTPMERGLCTANEKRYFYNYSIGKCRPFSYSGCGGNENNFTSRKSCLRTCQKGFIPKQGQRGLMKIRRKRKKQPAKLMDDEIVIERI</sequence>
<keyword evidence="2" id="KW-0964">Secreted</keyword>
<keyword evidence="16" id="KW-1185">Reference proteome</keyword>
<keyword evidence="9" id="KW-1015">Disulfide bond</keyword>
<dbReference type="PRINTS" id="PR00759">
    <property type="entry name" value="BASICPTASE"/>
</dbReference>
<dbReference type="CDD" id="cd22615">
    <property type="entry name" value="Kunitz_TFPI1_TFPI2_3-like"/>
    <property type="match status" value="1"/>
</dbReference>
<dbReference type="FunFam" id="4.10.410.10:FF:000012">
    <property type="entry name" value="Tissue factor pathway inhibitor"/>
    <property type="match status" value="1"/>
</dbReference>
<evidence type="ECO:0000256" key="9">
    <source>
        <dbReference type="ARBA" id="ARBA00023157"/>
    </source>
</evidence>
<dbReference type="GO" id="GO:0009986">
    <property type="term" value="C:cell surface"/>
    <property type="evidence" value="ECO:0007669"/>
    <property type="project" value="Ensembl"/>
</dbReference>
<dbReference type="OMA" id="WWILCAV"/>
<dbReference type="CDD" id="cd22614">
    <property type="entry name" value="Kunitz_TFPI1_2-like"/>
    <property type="match status" value="1"/>
</dbReference>
<keyword evidence="7 13" id="KW-0722">Serine protease inhibitor</keyword>
<evidence type="ECO:0000313" key="15">
    <source>
        <dbReference type="Ensembl" id="ENSSPUP00000003453.1"/>
    </source>
</evidence>
<dbReference type="InterPro" id="IPR008296">
    <property type="entry name" value="TFPI-like"/>
</dbReference>
<dbReference type="GO" id="GO:0007596">
    <property type="term" value="P:blood coagulation"/>
    <property type="evidence" value="ECO:0007669"/>
    <property type="project" value="UniProtKB-UniRule"/>
</dbReference>
<evidence type="ECO:0000256" key="7">
    <source>
        <dbReference type="ARBA" id="ARBA00022900"/>
    </source>
</evidence>
<dbReference type="InterPro" id="IPR036880">
    <property type="entry name" value="Kunitz_BPTI_sf"/>
</dbReference>
<feature type="domain" description="BPTI/Kunitz inhibitor" evidence="14">
    <location>
        <begin position="219"/>
        <end position="269"/>
    </location>
</feature>
<keyword evidence="3 13" id="KW-0646">Protease inhibitor</keyword>
<dbReference type="CDD" id="cd22613">
    <property type="entry name" value="Kunitz_TFPI1_1-like"/>
    <property type="match status" value="1"/>
</dbReference>
<dbReference type="FunFam" id="4.10.410.10:FF:000004">
    <property type="entry name" value="Tissue factor pathway inhibitor"/>
    <property type="match status" value="1"/>
</dbReference>
<comment type="function">
    <text evidence="11">Inhibits factor X (X(a)) directly and, in a Xa-dependent way, inhibits VIIa/tissue factor activity, presumably by forming a quaternary Xa/LACI/VIIa/TF complex. It possesses an antithrombotic action and also the ability to associate with lipoproteins in plasma.</text>
</comment>
<dbReference type="AlphaFoldDB" id="A0A8D0GDJ8"/>
<comment type="subcellular location">
    <subcellularLocation>
        <location evidence="1 13">Secreted</location>
    </subcellularLocation>
</comment>
<evidence type="ECO:0000256" key="6">
    <source>
        <dbReference type="ARBA" id="ARBA00022737"/>
    </source>
</evidence>
<dbReference type="InterPro" id="IPR002223">
    <property type="entry name" value="Kunitz_BPTI"/>
</dbReference>
<dbReference type="InterPro" id="IPR020901">
    <property type="entry name" value="Prtase_inh_Kunz-CS"/>
</dbReference>
<dbReference type="GO" id="GO:0071383">
    <property type="term" value="P:cellular response to steroid hormone stimulus"/>
    <property type="evidence" value="ECO:0007669"/>
    <property type="project" value="Ensembl"/>
</dbReference>
<feature type="chain" id="PRO_5034452162" description="Tissue factor pathway inhibitor" evidence="13">
    <location>
        <begin position="36"/>
        <end position="306"/>
    </location>
</feature>
<evidence type="ECO:0000256" key="4">
    <source>
        <dbReference type="ARBA" id="ARBA00022696"/>
    </source>
</evidence>
<dbReference type="GO" id="GO:0005901">
    <property type="term" value="C:caveola"/>
    <property type="evidence" value="ECO:0007669"/>
    <property type="project" value="Ensembl"/>
</dbReference>
<dbReference type="Pfam" id="PF00014">
    <property type="entry name" value="Kunitz_BPTI"/>
    <property type="match status" value="3"/>
</dbReference>
<reference evidence="15" key="2">
    <citation type="submission" date="2025-09" db="UniProtKB">
        <authorList>
            <consortium name="Ensembl"/>
        </authorList>
    </citation>
    <scope>IDENTIFICATION</scope>
</reference>
<dbReference type="Gene3D" id="4.10.410.10">
    <property type="entry name" value="Pancreatic trypsin inhibitor Kunitz domain"/>
    <property type="match status" value="3"/>
</dbReference>
<dbReference type="PROSITE" id="PS00280">
    <property type="entry name" value="BPTI_KUNITZ_1"/>
    <property type="match status" value="3"/>
</dbReference>
<dbReference type="PROSITE" id="PS51257">
    <property type="entry name" value="PROKAR_LIPOPROTEIN"/>
    <property type="match status" value="1"/>
</dbReference>
<feature type="domain" description="BPTI/Kunitz inhibitor" evidence="14">
    <location>
        <begin position="133"/>
        <end position="183"/>
    </location>
</feature>
<dbReference type="Proteomes" id="UP000694392">
    <property type="component" value="Unplaced"/>
</dbReference>
<dbReference type="PROSITE" id="PS50279">
    <property type="entry name" value="BPTI_KUNITZ_2"/>
    <property type="match status" value="3"/>
</dbReference>
<dbReference type="Ensembl" id="ENSSPUT00000003667.1">
    <property type="protein sequence ID" value="ENSSPUP00000003453.1"/>
    <property type="gene ID" value="ENSSPUG00000002642.1"/>
</dbReference>
<reference evidence="15" key="1">
    <citation type="submission" date="2025-08" db="UniProtKB">
        <authorList>
            <consortium name="Ensembl"/>
        </authorList>
    </citation>
    <scope>IDENTIFICATION</scope>
</reference>
<feature type="domain" description="BPTI/Kunitz inhibitor" evidence="14">
    <location>
        <begin position="61"/>
        <end position="111"/>
    </location>
</feature>
<accession>A0A8D0GDJ8</accession>
<evidence type="ECO:0000256" key="11">
    <source>
        <dbReference type="ARBA" id="ARBA00057773"/>
    </source>
</evidence>
<name>A0A8D0GDJ8_SPHPU</name>